<dbReference type="Gene3D" id="3.10.450.50">
    <property type="match status" value="1"/>
</dbReference>
<sequence length="159" mass="18226">MTQPVDLQSLLARLQRLEAAEAIRTLIYDYAFHLDMNHPQQLGELFVEDCEISYAPNFGAVGREAYAKTLDGIGSYFVATSHHVSNIVIEFTSDEAARVRSVVYAWHRYSRERPDSYVWGQYRDDVVKVDGVWRFRKRVLCNAGSQDFHVKEANPIGRA</sequence>
<dbReference type="SUPFAM" id="SSF54427">
    <property type="entry name" value="NTF2-like"/>
    <property type="match status" value="1"/>
</dbReference>
<dbReference type="InterPro" id="IPR032710">
    <property type="entry name" value="NTF2-like_dom_sf"/>
</dbReference>
<dbReference type="Proteomes" id="UP000805841">
    <property type="component" value="Unassembled WGS sequence"/>
</dbReference>
<dbReference type="CDD" id="cd00531">
    <property type="entry name" value="NTF2_like"/>
    <property type="match status" value="1"/>
</dbReference>
<reference evidence="2 3" key="1">
    <citation type="journal article" date="2020" name="Insects">
        <title>Bacteria Belonging to Pseudomonas typographi sp. nov. from the Bark Beetle Ips typographus Have Genomic Potential to Aid in the Host Ecology.</title>
        <authorList>
            <person name="Peral-Aranega E."/>
            <person name="Saati-Santamaria Z."/>
            <person name="Kolarik M."/>
            <person name="Rivas R."/>
            <person name="Garcia-Fraile P."/>
        </authorList>
    </citation>
    <scope>NUCLEOTIDE SEQUENCE [LARGE SCALE GENOMIC DNA]</scope>
    <source>
        <strain evidence="2 3">CA3A</strain>
    </source>
</reference>
<protein>
    <submittedName>
        <fullName evidence="2">Nuclear transport factor 2 family protein</fullName>
    </submittedName>
</protein>
<dbReference type="RefSeq" id="WP_190420763.1">
    <property type="nucleotide sequence ID" value="NZ_JAAOCA010000013.1"/>
</dbReference>
<dbReference type="EMBL" id="JAAOCA010000013">
    <property type="protein sequence ID" value="MBD1599411.1"/>
    <property type="molecule type" value="Genomic_DNA"/>
</dbReference>
<proteinExistence type="predicted"/>
<name>A0ABR7Z1N0_9PSED</name>
<evidence type="ECO:0000259" key="1">
    <source>
        <dbReference type="Pfam" id="PF13577"/>
    </source>
</evidence>
<dbReference type="Pfam" id="PF13577">
    <property type="entry name" value="SnoaL_4"/>
    <property type="match status" value="1"/>
</dbReference>
<comment type="caution">
    <text evidence="2">The sequence shown here is derived from an EMBL/GenBank/DDBJ whole genome shotgun (WGS) entry which is preliminary data.</text>
</comment>
<organism evidence="2 3">
    <name type="scientific">Pseudomonas typographi</name>
    <dbReference type="NCBI Taxonomy" id="2715964"/>
    <lineage>
        <taxon>Bacteria</taxon>
        <taxon>Pseudomonadati</taxon>
        <taxon>Pseudomonadota</taxon>
        <taxon>Gammaproteobacteria</taxon>
        <taxon>Pseudomonadales</taxon>
        <taxon>Pseudomonadaceae</taxon>
        <taxon>Pseudomonas</taxon>
    </lineage>
</organism>
<feature type="domain" description="SnoaL-like" evidence="1">
    <location>
        <begin position="15"/>
        <end position="138"/>
    </location>
</feature>
<evidence type="ECO:0000313" key="3">
    <source>
        <dbReference type="Proteomes" id="UP000805841"/>
    </source>
</evidence>
<gene>
    <name evidence="2" type="ORF">HAQ05_11935</name>
</gene>
<accession>A0ABR7Z1N0</accession>
<keyword evidence="3" id="KW-1185">Reference proteome</keyword>
<dbReference type="InterPro" id="IPR037401">
    <property type="entry name" value="SnoaL-like"/>
</dbReference>
<evidence type="ECO:0000313" key="2">
    <source>
        <dbReference type="EMBL" id="MBD1599411.1"/>
    </source>
</evidence>